<protein>
    <submittedName>
        <fullName evidence="1">Uncharacterized protein</fullName>
    </submittedName>
</protein>
<sequence length="49" mass="5040">MSKVIAAHRQAPEISAKKTFVTTGTAAARQAAGNEDAAVPGVSHHEAVR</sequence>
<dbReference type="AlphaFoldDB" id="A0A7W7VIH4"/>
<comment type="caution">
    <text evidence="1">The sequence shown here is derived from an EMBL/GenBank/DDBJ whole genome shotgun (WGS) entry which is preliminary data.</text>
</comment>
<keyword evidence="2" id="KW-1185">Reference proteome</keyword>
<dbReference type="Proteomes" id="UP000520767">
    <property type="component" value="Unassembled WGS sequence"/>
</dbReference>
<accession>A0A7W7VIH4</accession>
<proteinExistence type="predicted"/>
<organism evidence="1 2">
    <name type="scientific">Actinophytocola algeriensis</name>
    <dbReference type="NCBI Taxonomy" id="1768010"/>
    <lineage>
        <taxon>Bacteria</taxon>
        <taxon>Bacillati</taxon>
        <taxon>Actinomycetota</taxon>
        <taxon>Actinomycetes</taxon>
        <taxon>Pseudonocardiales</taxon>
        <taxon>Pseudonocardiaceae</taxon>
    </lineage>
</organism>
<dbReference type="EMBL" id="JACHJQ010000009">
    <property type="protein sequence ID" value="MBB4911443.1"/>
    <property type="molecule type" value="Genomic_DNA"/>
</dbReference>
<evidence type="ECO:0000313" key="1">
    <source>
        <dbReference type="EMBL" id="MBB4911443.1"/>
    </source>
</evidence>
<evidence type="ECO:0000313" key="2">
    <source>
        <dbReference type="Proteomes" id="UP000520767"/>
    </source>
</evidence>
<dbReference type="RefSeq" id="WP_184815432.1">
    <property type="nucleotide sequence ID" value="NZ_JACHJQ010000009.1"/>
</dbReference>
<name>A0A7W7VIH4_9PSEU</name>
<reference evidence="1 2" key="1">
    <citation type="submission" date="2020-08" db="EMBL/GenBank/DDBJ databases">
        <title>Genomic Encyclopedia of Type Strains, Phase III (KMG-III): the genomes of soil and plant-associated and newly described type strains.</title>
        <authorList>
            <person name="Whitman W."/>
        </authorList>
    </citation>
    <scope>NUCLEOTIDE SEQUENCE [LARGE SCALE GENOMIC DNA]</scope>
    <source>
        <strain evidence="1 2">CECT 8960</strain>
    </source>
</reference>
<gene>
    <name evidence="1" type="ORF">FHR82_007703</name>
</gene>